<dbReference type="AlphaFoldDB" id="A0A4Z1E063"/>
<accession>A0A4Z1E063</accession>
<organism evidence="1 2">
    <name type="scientific">Serinibacter arcticus</name>
    <dbReference type="NCBI Taxonomy" id="1655435"/>
    <lineage>
        <taxon>Bacteria</taxon>
        <taxon>Bacillati</taxon>
        <taxon>Actinomycetota</taxon>
        <taxon>Actinomycetes</taxon>
        <taxon>Micrococcales</taxon>
        <taxon>Beutenbergiaceae</taxon>
        <taxon>Serinibacter</taxon>
    </lineage>
</organism>
<dbReference type="EMBL" id="RHPJ01000003">
    <property type="protein sequence ID" value="TGO04619.1"/>
    <property type="molecule type" value="Genomic_DNA"/>
</dbReference>
<dbReference type="RefSeq" id="WP_135850194.1">
    <property type="nucleotide sequence ID" value="NZ_RHPJ01000003.1"/>
</dbReference>
<gene>
    <name evidence="1" type="ORF">SERN_2212</name>
</gene>
<name>A0A4Z1E063_9MICO</name>
<sequence length="112" mass="12053">MKDWSASVSTIGDGTSDTLDVFAGNVRYRVFLLRSSMQIDLSFWPFEQFRATGGEPFTLLFGTPGEAAAPGPVDTGRVIGTGWLYAIHARSAVARGRLWQAAGMFPSHAVDG</sequence>
<comment type="caution">
    <text evidence="1">The sequence shown here is derived from an EMBL/GenBank/DDBJ whole genome shotgun (WGS) entry which is preliminary data.</text>
</comment>
<reference evidence="1 2" key="1">
    <citation type="submission" date="2018-11" db="EMBL/GenBank/DDBJ databases">
        <title>Complete genome sequencing of the Actinobacteria Serinibacter sp. K3-2.</title>
        <authorList>
            <person name="Rakitin A.L."/>
            <person name="Beletsky A.V."/>
            <person name="Mardanov A.V."/>
            <person name="Ravin N.V."/>
            <person name="Gromova A.S."/>
            <person name="Filippova S.N."/>
            <person name="Gal'Chenko V.F."/>
        </authorList>
    </citation>
    <scope>NUCLEOTIDE SEQUENCE [LARGE SCALE GENOMIC DNA]</scope>
    <source>
        <strain evidence="1 2">K3-2</strain>
    </source>
</reference>
<dbReference type="OrthoDB" id="5069422at2"/>
<protein>
    <submittedName>
        <fullName evidence="1">Uncharacterized protein</fullName>
    </submittedName>
</protein>
<proteinExistence type="predicted"/>
<keyword evidence="2" id="KW-1185">Reference proteome</keyword>
<evidence type="ECO:0000313" key="1">
    <source>
        <dbReference type="EMBL" id="TGO04619.1"/>
    </source>
</evidence>
<evidence type="ECO:0000313" key="2">
    <source>
        <dbReference type="Proteomes" id="UP000297318"/>
    </source>
</evidence>
<dbReference type="Proteomes" id="UP000297318">
    <property type="component" value="Unassembled WGS sequence"/>
</dbReference>